<dbReference type="RefSeq" id="WP_323738700.1">
    <property type="nucleotide sequence ID" value="NZ_CP112932.1"/>
</dbReference>
<dbReference type="InterPro" id="IPR058982">
    <property type="entry name" value="Beta-barrel_AprE"/>
</dbReference>
<dbReference type="Pfam" id="PF26002">
    <property type="entry name" value="Beta-barrel_AprE"/>
    <property type="match status" value="1"/>
</dbReference>
<proteinExistence type="predicted"/>
<feature type="domain" description="AprE-like beta-barrel" evidence="7">
    <location>
        <begin position="259"/>
        <end position="339"/>
    </location>
</feature>
<dbReference type="Gene3D" id="2.40.50.100">
    <property type="match status" value="1"/>
</dbReference>
<protein>
    <submittedName>
        <fullName evidence="8">HlyD family type I secretion membrane fusion protein</fullName>
    </submittedName>
</protein>
<feature type="domain" description="Multidrug resistance protein MdtA-like barrel-sandwich hybrid" evidence="6">
    <location>
        <begin position="51"/>
        <end position="247"/>
    </location>
</feature>
<gene>
    <name evidence="8" type="ORF">Trichorick_00531</name>
</gene>
<evidence type="ECO:0000259" key="7">
    <source>
        <dbReference type="Pfam" id="PF26002"/>
    </source>
</evidence>
<dbReference type="Gene3D" id="2.40.30.170">
    <property type="match status" value="1"/>
</dbReference>
<keyword evidence="4" id="KW-0472">Membrane</keyword>
<keyword evidence="5" id="KW-0175">Coiled coil</keyword>
<name>A0ABZ0URH5_9RICK</name>
<evidence type="ECO:0000256" key="3">
    <source>
        <dbReference type="ARBA" id="ARBA00022989"/>
    </source>
</evidence>
<dbReference type="PRINTS" id="PR01490">
    <property type="entry name" value="RTXTOXIND"/>
</dbReference>
<dbReference type="PANTHER" id="PTHR30386:SF26">
    <property type="entry name" value="TRANSPORT PROTEIN COMB"/>
    <property type="match status" value="1"/>
</dbReference>
<evidence type="ECO:0000256" key="5">
    <source>
        <dbReference type="SAM" id="Coils"/>
    </source>
</evidence>
<dbReference type="EMBL" id="CP112932">
    <property type="protein sequence ID" value="WPY00648.1"/>
    <property type="molecule type" value="Genomic_DNA"/>
</dbReference>
<evidence type="ECO:0000313" key="9">
    <source>
        <dbReference type="Proteomes" id="UP001326613"/>
    </source>
</evidence>
<sequence length="368" mass="41909">MTAQRIMGLSFLLLCLLIVISNFVYIEIFSRAQGEVVPYNSIVKADFFEAGIISKISVQEGDHVNEGQVLAELDAQEYSLQTKLLSDKIQYVTHKIDLLKGLLIDQQKIVANNENKMLNQSNFDELRENYIDQIKNFQDLLAADAREYDVVQALIAKGSLAKMTDITIKQRVLKDEQSLVKAIKDFEEKIIFEMEKYIEQKQDLENNLKVYQVYLERSTLKAPANGVIEKIYFEQDGQYAAKGTTFADIIEDTADKFKIQLKMSTDKIGKIHENAPVYIRIDTYDHGIFGTIMGKIINISINATEVTQSAKFYLIDVLPEKPYLTYKNKTYPLKYGMSLYGTIGRGKVSAFAYFMKPVIESFNDIGAL</sequence>
<evidence type="ECO:0000256" key="2">
    <source>
        <dbReference type="ARBA" id="ARBA00022692"/>
    </source>
</evidence>
<evidence type="ECO:0000256" key="4">
    <source>
        <dbReference type="ARBA" id="ARBA00023136"/>
    </source>
</evidence>
<evidence type="ECO:0000313" key="8">
    <source>
        <dbReference type="EMBL" id="WPY00648.1"/>
    </source>
</evidence>
<keyword evidence="3" id="KW-1133">Transmembrane helix</keyword>
<keyword evidence="2" id="KW-0812">Transmembrane</keyword>
<dbReference type="Pfam" id="PF25917">
    <property type="entry name" value="BSH_RND"/>
    <property type="match status" value="1"/>
</dbReference>
<evidence type="ECO:0000256" key="1">
    <source>
        <dbReference type="ARBA" id="ARBA00004167"/>
    </source>
</evidence>
<accession>A0ABZ0URH5</accession>
<feature type="coiled-coil region" evidence="5">
    <location>
        <begin position="187"/>
        <end position="214"/>
    </location>
</feature>
<dbReference type="PANTHER" id="PTHR30386">
    <property type="entry name" value="MEMBRANE FUSION SUBUNIT OF EMRAB-TOLC MULTIDRUG EFFLUX PUMP"/>
    <property type="match status" value="1"/>
</dbReference>
<organism evidence="8 9">
    <name type="scientific">Candidatus Trichorickettsia mobilis</name>
    <dbReference type="NCBI Taxonomy" id="1346319"/>
    <lineage>
        <taxon>Bacteria</taxon>
        <taxon>Pseudomonadati</taxon>
        <taxon>Pseudomonadota</taxon>
        <taxon>Alphaproteobacteria</taxon>
        <taxon>Rickettsiales</taxon>
        <taxon>Rickettsiaceae</taxon>
        <taxon>Rickettsieae</taxon>
        <taxon>Candidatus Trichorickettsia</taxon>
    </lineage>
</organism>
<dbReference type="InterPro" id="IPR058625">
    <property type="entry name" value="MdtA-like_BSH"/>
</dbReference>
<dbReference type="InterPro" id="IPR050739">
    <property type="entry name" value="MFP"/>
</dbReference>
<reference evidence="8 9" key="1">
    <citation type="submission" date="2022-10" db="EMBL/GenBank/DDBJ databases">
        <title>Host association and intracellularity evolved multiple times independently in the Rickettsiales.</title>
        <authorList>
            <person name="Castelli M."/>
            <person name="Nardi T."/>
            <person name="Gammuto L."/>
            <person name="Bellinzona G."/>
            <person name="Sabaneyeva E."/>
            <person name="Potekhin A."/>
            <person name="Serra V."/>
            <person name="Petroni G."/>
            <person name="Sassera D."/>
        </authorList>
    </citation>
    <scope>NUCLEOTIDE SEQUENCE [LARGE SCALE GENOMIC DNA]</scope>
    <source>
        <strain evidence="8 9">Kr 154-4</strain>
    </source>
</reference>
<dbReference type="Proteomes" id="UP001326613">
    <property type="component" value="Chromosome"/>
</dbReference>
<comment type="subcellular location">
    <subcellularLocation>
        <location evidence="1">Membrane</location>
        <topology evidence="1">Single-pass membrane protein</topology>
    </subcellularLocation>
</comment>
<keyword evidence="9" id="KW-1185">Reference proteome</keyword>
<evidence type="ECO:0000259" key="6">
    <source>
        <dbReference type="Pfam" id="PF25917"/>
    </source>
</evidence>